<dbReference type="AlphaFoldDB" id="A0A077MZF9"/>
<gene>
    <name evidence="2" type="ORF">XBP1_110015</name>
</gene>
<reference evidence="2" key="1">
    <citation type="submission" date="2013-07" db="EMBL/GenBank/DDBJ databases">
        <title>Sub-species coevolution in mutualistic symbiosis.</title>
        <authorList>
            <person name="Murfin K."/>
            <person name="Klassen J."/>
            <person name="Lee M."/>
            <person name="Forst S."/>
            <person name="Stock P."/>
            <person name="Goodrich-Blair H."/>
        </authorList>
    </citation>
    <scope>NUCLEOTIDE SEQUENCE [LARGE SCALE GENOMIC DNA]</scope>
    <source>
        <strain evidence="2">Puntauvense</strain>
    </source>
</reference>
<feature type="compositionally biased region" description="Polar residues" evidence="1">
    <location>
        <begin position="1"/>
        <end position="11"/>
    </location>
</feature>
<dbReference type="EMBL" id="CBSW010000013">
    <property type="protein sequence ID" value="CDG95176.1"/>
    <property type="molecule type" value="Genomic_DNA"/>
</dbReference>
<sequence>MPQNLVPQNLIAQKPFQAKHAREERSHEHYRQRSTDHTEYVDDGATVTRTCTTLPIRHRFGH</sequence>
<accession>A0A077MZF9</accession>
<dbReference type="Proteomes" id="UP000028511">
    <property type="component" value="Unassembled WGS sequence"/>
</dbReference>
<evidence type="ECO:0000313" key="3">
    <source>
        <dbReference type="Proteomes" id="UP000028511"/>
    </source>
</evidence>
<protein>
    <submittedName>
        <fullName evidence="2">Uncharacterized protein</fullName>
    </submittedName>
</protein>
<evidence type="ECO:0000256" key="1">
    <source>
        <dbReference type="SAM" id="MobiDB-lite"/>
    </source>
</evidence>
<feature type="compositionally biased region" description="Basic and acidic residues" evidence="1">
    <location>
        <begin position="20"/>
        <end position="40"/>
    </location>
</feature>
<feature type="region of interest" description="Disordered" evidence="1">
    <location>
        <begin position="1"/>
        <end position="41"/>
    </location>
</feature>
<comment type="caution">
    <text evidence="2">The sequence shown here is derived from an EMBL/GenBank/DDBJ whole genome shotgun (WGS) entry which is preliminary data.</text>
</comment>
<proteinExistence type="predicted"/>
<name>A0A077MZF9_XENBV</name>
<organism evidence="2 3">
    <name type="scientific">Xenorhabdus bovienii str. puntauvense</name>
    <dbReference type="NCBI Taxonomy" id="1398201"/>
    <lineage>
        <taxon>Bacteria</taxon>
        <taxon>Pseudomonadati</taxon>
        <taxon>Pseudomonadota</taxon>
        <taxon>Gammaproteobacteria</taxon>
        <taxon>Enterobacterales</taxon>
        <taxon>Morganellaceae</taxon>
        <taxon>Xenorhabdus</taxon>
    </lineage>
</organism>
<evidence type="ECO:0000313" key="2">
    <source>
        <dbReference type="EMBL" id="CDG95176.1"/>
    </source>
</evidence>
<dbReference type="HOGENOM" id="CLU_2903296_0_0_6"/>